<protein>
    <recommendedName>
        <fullName evidence="9">Glycosyltransferase RgtA/B/C/D-like domain-containing protein</fullName>
    </recommendedName>
</protein>
<evidence type="ECO:0000313" key="11">
    <source>
        <dbReference type="Proteomes" id="UP000034366"/>
    </source>
</evidence>
<feature type="transmembrane region" description="Helical" evidence="8">
    <location>
        <begin position="12"/>
        <end position="31"/>
    </location>
</feature>
<proteinExistence type="predicted"/>
<dbReference type="GO" id="GO:0009103">
    <property type="term" value="P:lipopolysaccharide biosynthetic process"/>
    <property type="evidence" value="ECO:0007669"/>
    <property type="project" value="UniProtKB-ARBA"/>
</dbReference>
<keyword evidence="6 8" id="KW-1133">Transmembrane helix</keyword>
<evidence type="ECO:0000256" key="4">
    <source>
        <dbReference type="ARBA" id="ARBA00022679"/>
    </source>
</evidence>
<keyword evidence="4" id="KW-0808">Transferase</keyword>
<dbReference type="PANTHER" id="PTHR33908">
    <property type="entry name" value="MANNOSYLTRANSFERASE YKCB-RELATED"/>
    <property type="match status" value="1"/>
</dbReference>
<feature type="domain" description="Glycosyltransferase RgtA/B/C/D-like" evidence="9">
    <location>
        <begin position="89"/>
        <end position="245"/>
    </location>
</feature>
<evidence type="ECO:0000256" key="2">
    <source>
        <dbReference type="ARBA" id="ARBA00022475"/>
    </source>
</evidence>
<keyword evidence="7 8" id="KW-0472">Membrane</keyword>
<comment type="caution">
    <text evidence="10">The sequence shown here is derived from an EMBL/GenBank/DDBJ whole genome shotgun (WGS) entry which is preliminary data.</text>
</comment>
<evidence type="ECO:0000313" key="10">
    <source>
        <dbReference type="EMBL" id="KKQ48538.1"/>
    </source>
</evidence>
<evidence type="ECO:0000256" key="6">
    <source>
        <dbReference type="ARBA" id="ARBA00022989"/>
    </source>
</evidence>
<feature type="transmembrane region" description="Helical" evidence="8">
    <location>
        <begin position="231"/>
        <end position="249"/>
    </location>
</feature>
<dbReference type="EMBL" id="LBTW01000029">
    <property type="protein sequence ID" value="KKQ48538.1"/>
    <property type="molecule type" value="Genomic_DNA"/>
</dbReference>
<dbReference type="InterPro" id="IPR038731">
    <property type="entry name" value="RgtA/B/C-like"/>
</dbReference>
<evidence type="ECO:0000259" key="9">
    <source>
        <dbReference type="Pfam" id="PF13231"/>
    </source>
</evidence>
<gene>
    <name evidence="10" type="ORF">US67_C0029G0004</name>
</gene>
<evidence type="ECO:0000256" key="1">
    <source>
        <dbReference type="ARBA" id="ARBA00004651"/>
    </source>
</evidence>
<comment type="subcellular location">
    <subcellularLocation>
        <location evidence="1">Cell membrane</location>
        <topology evidence="1">Multi-pass membrane protein</topology>
    </subcellularLocation>
</comment>
<keyword evidence="2" id="KW-1003">Cell membrane</keyword>
<reference evidence="10 11" key="1">
    <citation type="journal article" date="2015" name="Nature">
        <title>rRNA introns, odd ribosomes, and small enigmatic genomes across a large radiation of phyla.</title>
        <authorList>
            <person name="Brown C.T."/>
            <person name="Hug L.A."/>
            <person name="Thomas B.C."/>
            <person name="Sharon I."/>
            <person name="Castelle C.J."/>
            <person name="Singh A."/>
            <person name="Wilkins M.J."/>
            <person name="Williams K.H."/>
            <person name="Banfield J.F."/>
        </authorList>
    </citation>
    <scope>NUCLEOTIDE SEQUENCE [LARGE SCALE GENOMIC DNA]</scope>
</reference>
<sequence length="478" mass="55636">MNLKIKIPGFLTNLKTVFWAIIILGLIIRLYKINTPLLDWHSFRQVDTASVSRYFLRDGINMLEPRYHDISRVQSGMFNPEGYRFVEFPIYNAIHSITYKIFPILSFDAVGRLVSIVFALLSSVFLYKISTFYFGKNVGILSMFLYLTLPFNIFFTRVILPEPLAVMLGLSGLWFFIKYSKEEKLSSLFIFSILMSAAILVKPYLVFYNIYPVYFFLKKYGYKKVMFKKEIIASLLIIFLPFILWRLWIARHPEGIPFWKWTLNGDGVRFKPAFWYWIFGERIGKLILGVWGIYPFMIGSLNNRKNPFLISFILGIFLYLSVIATANVRHDYYQTLIVPVISIVLALGVQKMFEDSKKIKYGIFLPLGIMGMMFLISAFQVKEYYKINHPEIINAGLAVERLTPEDALVIASYNGDTAFLYHTARRGWPVVELPIEELIKEGAQFFTSVNLNDSQTIEFMKKFQILEKTDSYVVLELK</sequence>
<dbReference type="AlphaFoldDB" id="A0A0G0HZK9"/>
<feature type="transmembrane region" description="Helical" evidence="8">
    <location>
        <begin position="332"/>
        <end position="349"/>
    </location>
</feature>
<evidence type="ECO:0000256" key="8">
    <source>
        <dbReference type="SAM" id="Phobius"/>
    </source>
</evidence>
<dbReference type="Pfam" id="PF13231">
    <property type="entry name" value="PMT_2"/>
    <property type="match status" value="1"/>
</dbReference>
<feature type="transmembrane region" description="Helical" evidence="8">
    <location>
        <begin position="308"/>
        <end position="326"/>
    </location>
</feature>
<feature type="transmembrane region" description="Helical" evidence="8">
    <location>
        <begin position="109"/>
        <end position="127"/>
    </location>
</feature>
<accession>A0A0G0HZK9</accession>
<dbReference type="Proteomes" id="UP000034366">
    <property type="component" value="Unassembled WGS sequence"/>
</dbReference>
<keyword evidence="5 8" id="KW-0812">Transmembrane</keyword>
<evidence type="ECO:0000256" key="7">
    <source>
        <dbReference type="ARBA" id="ARBA00023136"/>
    </source>
</evidence>
<organism evidence="10 11">
    <name type="scientific">Candidatus Woesebacteria bacterium GW2011_GWD1_38_10</name>
    <dbReference type="NCBI Taxonomy" id="1618592"/>
    <lineage>
        <taxon>Bacteria</taxon>
        <taxon>Candidatus Woeseibacteriota</taxon>
    </lineage>
</organism>
<feature type="transmembrane region" description="Helical" evidence="8">
    <location>
        <begin position="133"/>
        <end position="151"/>
    </location>
</feature>
<keyword evidence="3" id="KW-0328">Glycosyltransferase</keyword>
<feature type="transmembrane region" description="Helical" evidence="8">
    <location>
        <begin position="361"/>
        <end position="381"/>
    </location>
</feature>
<dbReference type="GO" id="GO:0005886">
    <property type="term" value="C:plasma membrane"/>
    <property type="evidence" value="ECO:0007669"/>
    <property type="project" value="UniProtKB-SubCell"/>
</dbReference>
<dbReference type="InterPro" id="IPR050297">
    <property type="entry name" value="LipidA_mod_glycosyltrf_83"/>
</dbReference>
<feature type="transmembrane region" description="Helical" evidence="8">
    <location>
        <begin position="274"/>
        <end position="296"/>
    </location>
</feature>
<dbReference type="PANTHER" id="PTHR33908:SF11">
    <property type="entry name" value="MEMBRANE PROTEIN"/>
    <property type="match status" value="1"/>
</dbReference>
<name>A0A0G0HZK9_9BACT</name>
<evidence type="ECO:0000256" key="5">
    <source>
        <dbReference type="ARBA" id="ARBA00022692"/>
    </source>
</evidence>
<evidence type="ECO:0000256" key="3">
    <source>
        <dbReference type="ARBA" id="ARBA00022676"/>
    </source>
</evidence>
<dbReference type="GO" id="GO:0016763">
    <property type="term" value="F:pentosyltransferase activity"/>
    <property type="evidence" value="ECO:0007669"/>
    <property type="project" value="TreeGrafter"/>
</dbReference>
<feature type="transmembrane region" description="Helical" evidence="8">
    <location>
        <begin position="189"/>
        <end position="211"/>
    </location>
</feature>